<keyword evidence="2" id="KW-0186">Copper</keyword>
<keyword evidence="7" id="KW-1185">Reference proteome</keyword>
<dbReference type="Proteomes" id="UP001327957">
    <property type="component" value="Unassembled WGS sequence"/>
</dbReference>
<dbReference type="InterPro" id="IPR008922">
    <property type="entry name" value="Di-copper_centre_dom_sf"/>
</dbReference>
<name>A0AAV9SWF4_9PEZI</name>
<dbReference type="EMBL" id="JASAOK010000049">
    <property type="protein sequence ID" value="KAK6208685.1"/>
    <property type="molecule type" value="Genomic_DNA"/>
</dbReference>
<feature type="domain" description="Tyrosinase copper-binding" evidence="4">
    <location>
        <begin position="84"/>
        <end position="101"/>
    </location>
</feature>
<keyword evidence="6" id="KW-0503">Monooxygenase</keyword>
<gene>
    <name evidence="6" type="ORF">QIS74_12203</name>
</gene>
<evidence type="ECO:0000256" key="3">
    <source>
        <dbReference type="SAM" id="SignalP"/>
    </source>
</evidence>
<dbReference type="GO" id="GO:0046872">
    <property type="term" value="F:metal ion binding"/>
    <property type="evidence" value="ECO:0007669"/>
    <property type="project" value="UniProtKB-KW"/>
</dbReference>
<dbReference type="InterPro" id="IPR002227">
    <property type="entry name" value="Tyrosinase_Cu-bd"/>
</dbReference>
<dbReference type="PANTHER" id="PTHR11474">
    <property type="entry name" value="TYROSINASE FAMILY MEMBER"/>
    <property type="match status" value="1"/>
</dbReference>
<evidence type="ECO:0000259" key="5">
    <source>
        <dbReference type="PROSITE" id="PS00498"/>
    </source>
</evidence>
<keyword evidence="3" id="KW-0732">Signal</keyword>
<reference evidence="6 7" key="1">
    <citation type="submission" date="2023-04" db="EMBL/GenBank/DDBJ databases">
        <title>Colletotrichum tabacum stain YC1 causing leaf anthracnose on Nicotiana tabacum(L.) cv.</title>
        <authorList>
            <person name="Ji Z."/>
            <person name="Wang M."/>
            <person name="Zhang J."/>
            <person name="Wang N."/>
            <person name="Zhou Z."/>
        </authorList>
    </citation>
    <scope>NUCLEOTIDE SEQUENCE [LARGE SCALE GENOMIC DNA]</scope>
    <source>
        <strain evidence="6 7">YC1</strain>
    </source>
</reference>
<keyword evidence="6" id="KW-0560">Oxidoreductase</keyword>
<sequence>MRVSYLASAFIGVVVSAAPLTQNIHCQNPAVRQEWRLLPRETQQSYVDAVKCLKTKPSRIGRNLTTTLYDDFPYIHAHLDTSIHFVASFLPWHRYFVHVYEKALQDCGYIGVAPYWDWTLDVANVSTSTIWDAESGFGGNGLRPYPNGSEAEQNCVQDGPFKDLRVEYMALGAEEHCLRRNFNNGSEEIGDMFAGAYTPEAVQVINNLTTYDSFRIGLENGPHGAIHSSIGGDMSPSTSPNDPIFFLHHGQIDRLWTLWQNEQLENRALDYSGIRTQDQFDGTTPPAASLEDIMPMYGLADDVAVKEYMSAQSGPLCYRY</sequence>
<dbReference type="InterPro" id="IPR050316">
    <property type="entry name" value="Tyrosinase/Hemocyanin"/>
</dbReference>
<evidence type="ECO:0000259" key="4">
    <source>
        <dbReference type="PROSITE" id="PS00497"/>
    </source>
</evidence>
<comment type="caution">
    <text evidence="6">The sequence shown here is derived from an EMBL/GenBank/DDBJ whole genome shotgun (WGS) entry which is preliminary data.</text>
</comment>
<dbReference type="PROSITE" id="PS00498">
    <property type="entry name" value="TYROSINASE_2"/>
    <property type="match status" value="1"/>
</dbReference>
<dbReference type="PROSITE" id="PS00497">
    <property type="entry name" value="TYROSINASE_1"/>
    <property type="match status" value="1"/>
</dbReference>
<proteinExistence type="predicted"/>
<evidence type="ECO:0000313" key="6">
    <source>
        <dbReference type="EMBL" id="KAK6208685.1"/>
    </source>
</evidence>
<dbReference type="SUPFAM" id="SSF48056">
    <property type="entry name" value="Di-copper centre-containing domain"/>
    <property type="match status" value="1"/>
</dbReference>
<feature type="signal peptide" evidence="3">
    <location>
        <begin position="1"/>
        <end position="17"/>
    </location>
</feature>
<dbReference type="AlphaFoldDB" id="A0AAV9SWF4"/>
<feature type="domain" description="Tyrosinase copper-binding" evidence="5">
    <location>
        <begin position="242"/>
        <end position="253"/>
    </location>
</feature>
<dbReference type="PANTHER" id="PTHR11474:SF126">
    <property type="entry name" value="TYROSINASE-LIKE PROTEIN TYR-1-RELATED"/>
    <property type="match status" value="1"/>
</dbReference>
<dbReference type="GO" id="GO:0004497">
    <property type="term" value="F:monooxygenase activity"/>
    <property type="evidence" value="ECO:0007669"/>
    <property type="project" value="UniProtKB-KW"/>
</dbReference>
<evidence type="ECO:0000256" key="2">
    <source>
        <dbReference type="ARBA" id="ARBA00023008"/>
    </source>
</evidence>
<accession>A0AAV9SWF4</accession>
<dbReference type="Pfam" id="PF00264">
    <property type="entry name" value="Tyrosinase"/>
    <property type="match status" value="1"/>
</dbReference>
<feature type="chain" id="PRO_5044012800" evidence="3">
    <location>
        <begin position="18"/>
        <end position="320"/>
    </location>
</feature>
<dbReference type="Gene3D" id="1.10.1280.10">
    <property type="entry name" value="Di-copper center containing domain from catechol oxidase"/>
    <property type="match status" value="1"/>
</dbReference>
<evidence type="ECO:0000256" key="1">
    <source>
        <dbReference type="ARBA" id="ARBA00022723"/>
    </source>
</evidence>
<evidence type="ECO:0000313" key="7">
    <source>
        <dbReference type="Proteomes" id="UP001327957"/>
    </source>
</evidence>
<keyword evidence="1" id="KW-0479">Metal-binding</keyword>
<organism evidence="6 7">
    <name type="scientific">Colletotrichum tabaci</name>
    <dbReference type="NCBI Taxonomy" id="1209068"/>
    <lineage>
        <taxon>Eukaryota</taxon>
        <taxon>Fungi</taxon>
        <taxon>Dikarya</taxon>
        <taxon>Ascomycota</taxon>
        <taxon>Pezizomycotina</taxon>
        <taxon>Sordariomycetes</taxon>
        <taxon>Hypocreomycetidae</taxon>
        <taxon>Glomerellales</taxon>
        <taxon>Glomerellaceae</taxon>
        <taxon>Colletotrichum</taxon>
        <taxon>Colletotrichum destructivum species complex</taxon>
    </lineage>
</organism>
<protein>
    <submittedName>
        <fullName evidence="6">Monooxygenase</fullName>
    </submittedName>
</protein>
<dbReference type="PRINTS" id="PR00092">
    <property type="entry name" value="TYROSINASE"/>
</dbReference>